<evidence type="ECO:0000313" key="1">
    <source>
        <dbReference type="EMBL" id="KAG0426157.1"/>
    </source>
</evidence>
<evidence type="ECO:0000313" key="2">
    <source>
        <dbReference type="Proteomes" id="UP000805193"/>
    </source>
</evidence>
<sequence length="128" mass="14084">HNKDRGFRAREASVAGGGAEWLDHVTKAWQTRHDRALQPSRAPELRTALSASQQEAKKTLTDATDATATYARATGPGVGAARDRRDCEQERTDRSGIDGQCGLTACRDWRPRSINRTTQHLTAVKSKD</sequence>
<feature type="non-terminal residue" evidence="1">
    <location>
        <position position="1"/>
    </location>
</feature>
<organism evidence="1 2">
    <name type="scientific">Ixodes persulcatus</name>
    <name type="common">Taiga tick</name>
    <dbReference type="NCBI Taxonomy" id="34615"/>
    <lineage>
        <taxon>Eukaryota</taxon>
        <taxon>Metazoa</taxon>
        <taxon>Ecdysozoa</taxon>
        <taxon>Arthropoda</taxon>
        <taxon>Chelicerata</taxon>
        <taxon>Arachnida</taxon>
        <taxon>Acari</taxon>
        <taxon>Parasitiformes</taxon>
        <taxon>Ixodida</taxon>
        <taxon>Ixodoidea</taxon>
        <taxon>Ixodidae</taxon>
        <taxon>Ixodinae</taxon>
        <taxon>Ixodes</taxon>
    </lineage>
</organism>
<accession>A0AC60PY41</accession>
<name>A0AC60PY41_IXOPE</name>
<dbReference type="EMBL" id="JABSTQ010009755">
    <property type="protein sequence ID" value="KAG0426157.1"/>
    <property type="molecule type" value="Genomic_DNA"/>
</dbReference>
<proteinExistence type="predicted"/>
<comment type="caution">
    <text evidence="1">The sequence shown here is derived from an EMBL/GenBank/DDBJ whole genome shotgun (WGS) entry which is preliminary data.</text>
</comment>
<protein>
    <submittedName>
        <fullName evidence="1">Uncharacterized protein</fullName>
    </submittedName>
</protein>
<gene>
    <name evidence="1" type="ORF">HPB47_026721</name>
</gene>
<reference evidence="1 2" key="1">
    <citation type="journal article" date="2020" name="Cell">
        <title>Large-Scale Comparative Analyses of Tick Genomes Elucidate Their Genetic Diversity and Vector Capacities.</title>
        <authorList>
            <consortium name="Tick Genome and Microbiome Consortium (TIGMIC)"/>
            <person name="Jia N."/>
            <person name="Wang J."/>
            <person name="Shi W."/>
            <person name="Du L."/>
            <person name="Sun Y."/>
            <person name="Zhan W."/>
            <person name="Jiang J.F."/>
            <person name="Wang Q."/>
            <person name="Zhang B."/>
            <person name="Ji P."/>
            <person name="Bell-Sakyi L."/>
            <person name="Cui X.M."/>
            <person name="Yuan T.T."/>
            <person name="Jiang B.G."/>
            <person name="Yang W.F."/>
            <person name="Lam T.T."/>
            <person name="Chang Q.C."/>
            <person name="Ding S.J."/>
            <person name="Wang X.J."/>
            <person name="Zhu J.G."/>
            <person name="Ruan X.D."/>
            <person name="Zhao L."/>
            <person name="Wei J.T."/>
            <person name="Ye R.Z."/>
            <person name="Que T.C."/>
            <person name="Du C.H."/>
            <person name="Zhou Y.H."/>
            <person name="Cheng J.X."/>
            <person name="Dai P.F."/>
            <person name="Guo W.B."/>
            <person name="Han X.H."/>
            <person name="Huang E.J."/>
            <person name="Li L.F."/>
            <person name="Wei W."/>
            <person name="Gao Y.C."/>
            <person name="Liu J.Z."/>
            <person name="Shao H.Z."/>
            <person name="Wang X."/>
            <person name="Wang C.C."/>
            <person name="Yang T.C."/>
            <person name="Huo Q.B."/>
            <person name="Li W."/>
            <person name="Chen H.Y."/>
            <person name="Chen S.E."/>
            <person name="Zhou L.G."/>
            <person name="Ni X.B."/>
            <person name="Tian J.H."/>
            <person name="Sheng Y."/>
            <person name="Liu T."/>
            <person name="Pan Y.S."/>
            <person name="Xia L.Y."/>
            <person name="Li J."/>
            <person name="Zhao F."/>
            <person name="Cao W.C."/>
        </authorList>
    </citation>
    <scope>NUCLEOTIDE SEQUENCE [LARGE SCALE GENOMIC DNA]</scope>
    <source>
        <strain evidence="1">Iper-2018</strain>
    </source>
</reference>
<keyword evidence="2" id="KW-1185">Reference proteome</keyword>
<dbReference type="Proteomes" id="UP000805193">
    <property type="component" value="Unassembled WGS sequence"/>
</dbReference>